<reference evidence="2 3" key="1">
    <citation type="submission" date="2020-08" db="EMBL/GenBank/DDBJ databases">
        <title>Genome sequence of Erysipelothrix inopinata DSM 15511T.</title>
        <authorList>
            <person name="Hyun D.-W."/>
            <person name="Bae J.-W."/>
        </authorList>
    </citation>
    <scope>NUCLEOTIDE SEQUENCE [LARGE SCALE GENOMIC DNA]</scope>
    <source>
        <strain evidence="2 3">DSM 15511</strain>
    </source>
</reference>
<dbReference type="Proteomes" id="UP000515928">
    <property type="component" value="Chromosome"/>
</dbReference>
<protein>
    <submittedName>
        <fullName evidence="2">GIY-YIG nuclease family protein</fullName>
    </submittedName>
</protein>
<feature type="domain" description="GIY-YIG" evidence="1">
    <location>
        <begin position="12"/>
        <end position="96"/>
    </location>
</feature>
<dbReference type="RefSeq" id="WP_187533851.1">
    <property type="nucleotide sequence ID" value="NZ_CBCSHU010000023.1"/>
</dbReference>
<evidence type="ECO:0000313" key="2">
    <source>
        <dbReference type="EMBL" id="QNN60728.1"/>
    </source>
</evidence>
<dbReference type="Gene3D" id="3.40.1440.10">
    <property type="entry name" value="GIY-YIG endonuclease"/>
    <property type="match status" value="1"/>
</dbReference>
<name>A0A7G9RYQ3_9FIRM</name>
<dbReference type="AlphaFoldDB" id="A0A7G9RYQ3"/>
<dbReference type="CDD" id="cd00719">
    <property type="entry name" value="GIY-YIG_SF"/>
    <property type="match status" value="1"/>
</dbReference>
<dbReference type="Pfam" id="PF01541">
    <property type="entry name" value="GIY-YIG"/>
    <property type="match status" value="1"/>
</dbReference>
<evidence type="ECO:0000259" key="1">
    <source>
        <dbReference type="PROSITE" id="PS50164"/>
    </source>
</evidence>
<organism evidence="2 3">
    <name type="scientific">Erysipelothrix inopinata</name>
    <dbReference type="NCBI Taxonomy" id="225084"/>
    <lineage>
        <taxon>Bacteria</taxon>
        <taxon>Bacillati</taxon>
        <taxon>Bacillota</taxon>
        <taxon>Erysipelotrichia</taxon>
        <taxon>Erysipelotrichales</taxon>
        <taxon>Erysipelotrichaceae</taxon>
        <taxon>Erysipelothrix</taxon>
    </lineage>
</organism>
<accession>A0A7G9RYQ3</accession>
<gene>
    <name evidence="2" type="ORF">H9L01_10245</name>
</gene>
<dbReference type="PROSITE" id="PS50164">
    <property type="entry name" value="GIY_YIG"/>
    <property type="match status" value="1"/>
</dbReference>
<dbReference type="SUPFAM" id="SSF82771">
    <property type="entry name" value="GIY-YIG endonuclease"/>
    <property type="match status" value="1"/>
</dbReference>
<keyword evidence="3" id="KW-1185">Reference proteome</keyword>
<dbReference type="KEGG" id="eio:H9L01_10245"/>
<proteinExistence type="predicted"/>
<dbReference type="SMART" id="SM00465">
    <property type="entry name" value="GIYc"/>
    <property type="match status" value="1"/>
</dbReference>
<evidence type="ECO:0000313" key="3">
    <source>
        <dbReference type="Proteomes" id="UP000515928"/>
    </source>
</evidence>
<dbReference type="InterPro" id="IPR000305">
    <property type="entry name" value="GIY-YIG_endonuc"/>
</dbReference>
<dbReference type="EMBL" id="CP060715">
    <property type="protein sequence ID" value="QNN60728.1"/>
    <property type="molecule type" value="Genomic_DNA"/>
</dbReference>
<dbReference type="InterPro" id="IPR035901">
    <property type="entry name" value="GIY-YIG_endonuc_sf"/>
</dbReference>
<sequence length="102" mass="11578">MDNKQHISSSYSITGVYVLFNETKNLVYVGQGKNVLSRVNSHFTGSGNGDVYADYKYGDEFKIKLVSLVSSGYASLNDLERAMINTYNSYERGYNRNRGNRR</sequence>